<gene>
    <name evidence="9" type="ORF">EV356DRAFT_557994</name>
</gene>
<dbReference type="PROSITE" id="PS00026">
    <property type="entry name" value="CHIT_BIND_I_1"/>
    <property type="match status" value="1"/>
</dbReference>
<dbReference type="GO" id="GO:0031505">
    <property type="term" value="P:fungal-type cell wall organization"/>
    <property type="evidence" value="ECO:0007669"/>
    <property type="project" value="TreeGrafter"/>
</dbReference>
<dbReference type="GO" id="GO:0016757">
    <property type="term" value="F:glycosyltransferase activity"/>
    <property type="evidence" value="ECO:0007669"/>
    <property type="project" value="TreeGrafter"/>
</dbReference>
<feature type="domain" description="GH16" evidence="8">
    <location>
        <begin position="24"/>
        <end position="275"/>
    </location>
</feature>
<dbReference type="GO" id="GO:0005975">
    <property type="term" value="P:carbohydrate metabolic process"/>
    <property type="evidence" value="ECO:0007669"/>
    <property type="project" value="InterPro"/>
</dbReference>
<comment type="function">
    <text evidence="5">Dual chitinase/transglycosylase that plays a role in cell wall architecture. Chitinase and transglycosylase activities are coupled. Required for the polysaccharide cross-linking at the septa and the cell wall. More specifically, transfers chitin to 1,6-beta-glucan in the cell wall.</text>
</comment>
<feature type="compositionally biased region" description="Low complexity" evidence="6">
    <location>
        <begin position="347"/>
        <end position="363"/>
    </location>
</feature>
<evidence type="ECO:0000256" key="4">
    <source>
        <dbReference type="ARBA" id="ARBA00038074"/>
    </source>
</evidence>
<evidence type="ECO:0000256" key="3">
    <source>
        <dbReference type="ARBA" id="ARBA00023295"/>
    </source>
</evidence>
<keyword evidence="10" id="KW-1185">Reference proteome</keyword>
<comment type="similarity">
    <text evidence="4">Belongs to the glycosyl hydrolase 16 family. CRH1 subfamily.</text>
</comment>
<dbReference type="Pfam" id="PF00722">
    <property type="entry name" value="Glyco_hydro_16"/>
    <property type="match status" value="1"/>
</dbReference>
<evidence type="ECO:0000259" key="8">
    <source>
        <dbReference type="PROSITE" id="PS51762"/>
    </source>
</evidence>
<dbReference type="InterPro" id="IPR050546">
    <property type="entry name" value="Glycosyl_Hydrlase_16"/>
</dbReference>
<proteinExistence type="inferred from homology"/>
<organism evidence="9 10">
    <name type="scientific">Viridothelium virens</name>
    <name type="common">Speckled blister lichen</name>
    <name type="synonym">Trypethelium virens</name>
    <dbReference type="NCBI Taxonomy" id="1048519"/>
    <lineage>
        <taxon>Eukaryota</taxon>
        <taxon>Fungi</taxon>
        <taxon>Dikarya</taxon>
        <taxon>Ascomycota</taxon>
        <taxon>Pezizomycotina</taxon>
        <taxon>Dothideomycetes</taxon>
        <taxon>Dothideomycetes incertae sedis</taxon>
        <taxon>Trypetheliales</taxon>
        <taxon>Trypetheliaceae</taxon>
        <taxon>Viridothelium</taxon>
    </lineage>
</organism>
<dbReference type="Proteomes" id="UP000800092">
    <property type="component" value="Unassembled WGS sequence"/>
</dbReference>
<dbReference type="InterPro" id="IPR000757">
    <property type="entry name" value="Beta-glucanase-like"/>
</dbReference>
<dbReference type="PANTHER" id="PTHR10963:SF22">
    <property type="entry name" value="GLYCOSIDASE CRH2-RELATED"/>
    <property type="match status" value="1"/>
</dbReference>
<keyword evidence="2 9" id="KW-0378">Hydrolase</keyword>
<feature type="compositionally biased region" description="Gly residues" evidence="6">
    <location>
        <begin position="371"/>
        <end position="398"/>
    </location>
</feature>
<name>A0A6A6HH80_VIRVR</name>
<dbReference type="PROSITE" id="PS51762">
    <property type="entry name" value="GH16_2"/>
    <property type="match status" value="1"/>
</dbReference>
<evidence type="ECO:0000256" key="7">
    <source>
        <dbReference type="SAM" id="SignalP"/>
    </source>
</evidence>
<feature type="region of interest" description="Disordered" evidence="6">
    <location>
        <begin position="340"/>
        <end position="422"/>
    </location>
</feature>
<dbReference type="EMBL" id="ML991781">
    <property type="protein sequence ID" value="KAF2237252.1"/>
    <property type="molecule type" value="Genomic_DNA"/>
</dbReference>
<evidence type="ECO:0000256" key="6">
    <source>
        <dbReference type="SAM" id="MobiDB-lite"/>
    </source>
</evidence>
<evidence type="ECO:0000256" key="5">
    <source>
        <dbReference type="ARBA" id="ARBA00093308"/>
    </source>
</evidence>
<dbReference type="PANTHER" id="PTHR10963">
    <property type="entry name" value="GLYCOSYL HYDROLASE-RELATED"/>
    <property type="match status" value="1"/>
</dbReference>
<sequence>MRCAFGYAAITALSASVAYAAGPTCGPNSPCPESAPCCSQYGQCGVGAYCLGGCDPLFSHSLDSCVPAPACSSQDYKLTGLDGIVADTDYLGDPSTANWVSSGQPVAYDNSVLLTMAPSTVGTLLTSTKYVWYGKVCATLTTSQGAGVVTAFILMSDVKDEIDFEFIGVDTEHTQSNFYWQGVDDYNNELNLSASSTQSQVHTYCFDWQPDTLTWSVDGNNMRTLNKADTWNTTDNVFHYPQTPARIELSLWPAGLSSNGQGTVDWSGGLVNWNSPYMKNGYYYAMFSDVNVQCYDPPSGYNNSGTKSYVYTNNNGLNTSVSTTNELDILGSFYATGENPSFGAQPSGSGSSTASAPTPSNSNVQTVPGSDGAGSRGASGGSQGGSSGGSNSGSGSGSSGTSSAPGSGSTSFSQGTGGSSTSEANIVKTWRTEGGSAFAVVIAMLGLLLL</sequence>
<feature type="signal peptide" evidence="7">
    <location>
        <begin position="1"/>
        <end position="20"/>
    </location>
</feature>
<dbReference type="SUPFAM" id="SSF49899">
    <property type="entry name" value="Concanavalin A-like lectins/glucanases"/>
    <property type="match status" value="1"/>
</dbReference>
<dbReference type="InterPro" id="IPR013320">
    <property type="entry name" value="ConA-like_dom_sf"/>
</dbReference>
<dbReference type="InterPro" id="IPR018371">
    <property type="entry name" value="Chitin-binding_1_CS"/>
</dbReference>
<keyword evidence="3" id="KW-0326">Glycosidase</keyword>
<evidence type="ECO:0000256" key="2">
    <source>
        <dbReference type="ARBA" id="ARBA00022801"/>
    </source>
</evidence>
<dbReference type="Gene3D" id="2.60.120.200">
    <property type="match status" value="1"/>
</dbReference>
<dbReference type="OrthoDB" id="4781at2759"/>
<feature type="chain" id="PRO_5025473560" evidence="7">
    <location>
        <begin position="21"/>
        <end position="450"/>
    </location>
</feature>
<dbReference type="GO" id="GO:0008061">
    <property type="term" value="F:chitin binding"/>
    <property type="evidence" value="ECO:0007669"/>
    <property type="project" value="InterPro"/>
</dbReference>
<feature type="compositionally biased region" description="Low complexity" evidence="6">
    <location>
        <begin position="399"/>
        <end position="422"/>
    </location>
</feature>
<dbReference type="GO" id="GO:0009277">
    <property type="term" value="C:fungal-type cell wall"/>
    <property type="evidence" value="ECO:0007669"/>
    <property type="project" value="TreeGrafter"/>
</dbReference>
<evidence type="ECO:0000313" key="9">
    <source>
        <dbReference type="EMBL" id="KAF2237252.1"/>
    </source>
</evidence>
<keyword evidence="1 7" id="KW-0732">Signal</keyword>
<evidence type="ECO:0000313" key="10">
    <source>
        <dbReference type="Proteomes" id="UP000800092"/>
    </source>
</evidence>
<dbReference type="AlphaFoldDB" id="A0A6A6HH80"/>
<accession>A0A6A6HH80</accession>
<dbReference type="FunFam" id="2.60.120.200:FF:000159">
    <property type="entry name" value="Glycosidase"/>
    <property type="match status" value="1"/>
</dbReference>
<reference evidence="9" key="1">
    <citation type="journal article" date="2020" name="Stud. Mycol.">
        <title>101 Dothideomycetes genomes: a test case for predicting lifestyles and emergence of pathogens.</title>
        <authorList>
            <person name="Haridas S."/>
            <person name="Albert R."/>
            <person name="Binder M."/>
            <person name="Bloem J."/>
            <person name="Labutti K."/>
            <person name="Salamov A."/>
            <person name="Andreopoulos B."/>
            <person name="Baker S."/>
            <person name="Barry K."/>
            <person name="Bills G."/>
            <person name="Bluhm B."/>
            <person name="Cannon C."/>
            <person name="Castanera R."/>
            <person name="Culley D."/>
            <person name="Daum C."/>
            <person name="Ezra D."/>
            <person name="Gonzalez J."/>
            <person name="Henrissat B."/>
            <person name="Kuo A."/>
            <person name="Liang C."/>
            <person name="Lipzen A."/>
            <person name="Lutzoni F."/>
            <person name="Magnuson J."/>
            <person name="Mondo S."/>
            <person name="Nolan M."/>
            <person name="Ohm R."/>
            <person name="Pangilinan J."/>
            <person name="Park H.-J."/>
            <person name="Ramirez L."/>
            <person name="Alfaro M."/>
            <person name="Sun H."/>
            <person name="Tritt A."/>
            <person name="Yoshinaga Y."/>
            <person name="Zwiers L.-H."/>
            <person name="Turgeon B."/>
            <person name="Goodwin S."/>
            <person name="Spatafora J."/>
            <person name="Crous P."/>
            <person name="Grigoriev I."/>
        </authorList>
    </citation>
    <scope>NUCLEOTIDE SEQUENCE</scope>
    <source>
        <strain evidence="9">Tuck. ex Michener</strain>
    </source>
</reference>
<evidence type="ECO:0000256" key="1">
    <source>
        <dbReference type="ARBA" id="ARBA00022729"/>
    </source>
</evidence>
<dbReference type="GO" id="GO:0004553">
    <property type="term" value="F:hydrolase activity, hydrolyzing O-glycosyl compounds"/>
    <property type="evidence" value="ECO:0007669"/>
    <property type="project" value="InterPro"/>
</dbReference>
<protein>
    <submittedName>
        <fullName evidence="9">Glycoside hydrolase family 16 protein</fullName>
    </submittedName>
</protein>